<dbReference type="CDD" id="cd15482">
    <property type="entry name" value="Sialidase_non-viral"/>
    <property type="match status" value="1"/>
</dbReference>
<evidence type="ECO:0000259" key="1">
    <source>
        <dbReference type="Pfam" id="PF13088"/>
    </source>
</evidence>
<dbReference type="EMBL" id="JACPRF010000216">
    <property type="protein sequence ID" value="MBI2876647.1"/>
    <property type="molecule type" value="Genomic_DNA"/>
</dbReference>
<sequence length="118" mass="12795">MSLGVGGPVSLNRNKLYLLVYNHARIARGRRSGPRTPLNIAISEDGVAWETVMALEDRSGEYSYPAVIQTADGSVHITYTYRRASIKHVVLAPTPRYEKAGGAVLSRLGDRSGEGGRP</sequence>
<dbReference type="InterPro" id="IPR036278">
    <property type="entry name" value="Sialidase_sf"/>
</dbReference>
<dbReference type="Proteomes" id="UP000769766">
    <property type="component" value="Unassembled WGS sequence"/>
</dbReference>
<dbReference type="InterPro" id="IPR011040">
    <property type="entry name" value="Sialidase"/>
</dbReference>
<comment type="caution">
    <text evidence="2">The sequence shown here is derived from an EMBL/GenBank/DDBJ whole genome shotgun (WGS) entry which is preliminary data.</text>
</comment>
<name>A0A932CP34_UNCTE</name>
<gene>
    <name evidence="2" type="ORF">HYY20_07180</name>
</gene>
<protein>
    <submittedName>
        <fullName evidence="2">Exo-alpha-sialidase</fullName>
    </submittedName>
</protein>
<dbReference type="AlphaFoldDB" id="A0A932CP34"/>
<dbReference type="PANTHER" id="PTHR43752">
    <property type="entry name" value="BNR/ASP-BOX REPEAT FAMILY PROTEIN"/>
    <property type="match status" value="1"/>
</dbReference>
<feature type="domain" description="Sialidase" evidence="1">
    <location>
        <begin position="17"/>
        <end position="77"/>
    </location>
</feature>
<evidence type="ECO:0000313" key="2">
    <source>
        <dbReference type="EMBL" id="MBI2876647.1"/>
    </source>
</evidence>
<dbReference type="PANTHER" id="PTHR43752:SF2">
    <property type="entry name" value="BNR_ASP-BOX REPEAT FAMILY PROTEIN"/>
    <property type="match status" value="1"/>
</dbReference>
<proteinExistence type="predicted"/>
<accession>A0A932CP34</accession>
<reference evidence="2" key="1">
    <citation type="submission" date="2020-07" db="EMBL/GenBank/DDBJ databases">
        <title>Huge and variable diversity of episymbiotic CPR bacteria and DPANN archaea in groundwater ecosystems.</title>
        <authorList>
            <person name="He C.Y."/>
            <person name="Keren R."/>
            <person name="Whittaker M."/>
            <person name="Farag I.F."/>
            <person name="Doudna J."/>
            <person name="Cate J.H.D."/>
            <person name="Banfield J.F."/>
        </authorList>
    </citation>
    <scope>NUCLEOTIDE SEQUENCE</scope>
    <source>
        <strain evidence="2">NC_groundwater_672_Ag_B-0.1um_62_36</strain>
    </source>
</reference>
<evidence type="ECO:0000313" key="3">
    <source>
        <dbReference type="Proteomes" id="UP000769766"/>
    </source>
</evidence>
<organism evidence="2 3">
    <name type="scientific">Tectimicrobiota bacterium</name>
    <dbReference type="NCBI Taxonomy" id="2528274"/>
    <lineage>
        <taxon>Bacteria</taxon>
        <taxon>Pseudomonadati</taxon>
        <taxon>Nitrospinota/Tectimicrobiota group</taxon>
        <taxon>Candidatus Tectimicrobiota</taxon>
    </lineage>
</organism>
<dbReference type="SUPFAM" id="SSF50939">
    <property type="entry name" value="Sialidases"/>
    <property type="match status" value="1"/>
</dbReference>
<dbReference type="Pfam" id="PF13088">
    <property type="entry name" value="BNR_2"/>
    <property type="match status" value="1"/>
</dbReference>